<gene>
    <name evidence="2" type="ORF">FJT64_020085</name>
</gene>
<dbReference type="Proteomes" id="UP000440578">
    <property type="component" value="Unassembled WGS sequence"/>
</dbReference>
<dbReference type="EMBL" id="VIIS01000468">
    <property type="protein sequence ID" value="KAF0308727.1"/>
    <property type="molecule type" value="Genomic_DNA"/>
</dbReference>
<evidence type="ECO:0000256" key="1">
    <source>
        <dbReference type="SAM" id="MobiDB-lite"/>
    </source>
</evidence>
<evidence type="ECO:0000313" key="3">
    <source>
        <dbReference type="Proteomes" id="UP000440578"/>
    </source>
</evidence>
<feature type="compositionally biased region" description="Low complexity" evidence="1">
    <location>
        <begin position="144"/>
        <end position="170"/>
    </location>
</feature>
<name>A0A6A4WMZ4_AMPAM</name>
<proteinExistence type="predicted"/>
<feature type="compositionally biased region" description="Acidic residues" evidence="1">
    <location>
        <begin position="70"/>
        <end position="94"/>
    </location>
</feature>
<sequence>MSPVPDGTPDETIQWMIQHNIFYLIMRQGKLFWPVSGGVSEKLLKKPKSSEPQPEETVVIDLKSVMAEELPTDEPDTEEPTDTESEPEPTDTEPEPSTPESESADEPEEGQERSLLVPAVEPATTPEKEVEPAPTTRPVPTKPAPESTTTPAPAPTSLPTEAAPSTTPLPGYLVNKTPDGFITIVEDGEELPKYFISYPSTLPGLMMLMVKQPTVEDAVQWLLEHHIYCIIITSDGYFFYPANGVPSEEDLLSTQPKPDGEKMEVVILNRLERYAPTSGPDTEKAPSTAAKVPEETPTVVTASFRVIVNSEGIPVIYSNKDPLPTRNIQWSLSTPGITWGLVPAATVEDAVFWLITHRVTQLILTPDMKYYYSVGKTLTEEDLTSLTPQPEDVQAELVDISPLTTHSVRWTIIYVNGYPQVEYTGDDGTKAPMETYYVQGDQPTGSLWQLVVLTSVSSKPENQLHLQVQHHWACRGWPSGWAIRRK</sequence>
<dbReference type="AlphaFoldDB" id="A0A6A4WMZ4"/>
<keyword evidence="3" id="KW-1185">Reference proteome</keyword>
<accession>A0A6A4WMZ4</accession>
<organism evidence="2 3">
    <name type="scientific">Amphibalanus amphitrite</name>
    <name type="common">Striped barnacle</name>
    <name type="synonym">Balanus amphitrite</name>
    <dbReference type="NCBI Taxonomy" id="1232801"/>
    <lineage>
        <taxon>Eukaryota</taxon>
        <taxon>Metazoa</taxon>
        <taxon>Ecdysozoa</taxon>
        <taxon>Arthropoda</taxon>
        <taxon>Crustacea</taxon>
        <taxon>Multicrustacea</taxon>
        <taxon>Cirripedia</taxon>
        <taxon>Thoracica</taxon>
        <taxon>Thoracicalcarea</taxon>
        <taxon>Balanomorpha</taxon>
        <taxon>Balanoidea</taxon>
        <taxon>Balanidae</taxon>
        <taxon>Amphibalaninae</taxon>
        <taxon>Amphibalanus</taxon>
    </lineage>
</organism>
<protein>
    <submittedName>
        <fullName evidence="2">Uncharacterized protein</fullName>
    </submittedName>
</protein>
<evidence type="ECO:0000313" key="2">
    <source>
        <dbReference type="EMBL" id="KAF0308727.1"/>
    </source>
</evidence>
<comment type="caution">
    <text evidence="2">The sequence shown here is derived from an EMBL/GenBank/DDBJ whole genome shotgun (WGS) entry which is preliminary data.</text>
</comment>
<reference evidence="2 3" key="1">
    <citation type="submission" date="2019-07" db="EMBL/GenBank/DDBJ databases">
        <title>Draft genome assembly of a fouling barnacle, Amphibalanus amphitrite (Darwin, 1854): The first reference genome for Thecostraca.</title>
        <authorList>
            <person name="Kim W."/>
        </authorList>
    </citation>
    <scope>NUCLEOTIDE SEQUENCE [LARGE SCALE GENOMIC DNA]</scope>
    <source>
        <strain evidence="2">SNU_AA5</strain>
        <tissue evidence="2">Soma without cirri and trophi</tissue>
    </source>
</reference>
<feature type="region of interest" description="Disordered" evidence="1">
    <location>
        <begin position="44"/>
        <end position="171"/>
    </location>
</feature>